<organism evidence="1">
    <name type="scientific">Siphoviridae sp. ct6bU4</name>
    <dbReference type="NCBI Taxonomy" id="2825344"/>
    <lineage>
        <taxon>Viruses</taxon>
        <taxon>Duplodnaviria</taxon>
        <taxon>Heunggongvirae</taxon>
        <taxon>Uroviricota</taxon>
        <taxon>Caudoviricetes</taxon>
    </lineage>
</organism>
<protein>
    <submittedName>
        <fullName evidence="1">Uncharacterized protein</fullName>
    </submittedName>
</protein>
<name>A0A8S5VAU2_9CAUD</name>
<accession>A0A8S5VAU2</accession>
<proteinExistence type="predicted"/>
<dbReference type="EMBL" id="BK016234">
    <property type="protein sequence ID" value="DAG03731.1"/>
    <property type="molecule type" value="Genomic_DNA"/>
</dbReference>
<sequence length="73" mass="8206">MRMVNVYQTREAAIYGGIIDPLETRFANAVTGFDVEAIARRVLRKEHGGYVIDETRFWDVAASNAIVNLPHLS</sequence>
<evidence type="ECO:0000313" key="1">
    <source>
        <dbReference type="EMBL" id="DAG03731.1"/>
    </source>
</evidence>
<reference evidence="1" key="1">
    <citation type="journal article" date="2021" name="Proc. Natl. Acad. Sci. U.S.A.">
        <title>A Catalog of Tens of Thousands of Viruses from Human Metagenomes Reveals Hidden Associations with Chronic Diseases.</title>
        <authorList>
            <person name="Tisza M.J."/>
            <person name="Buck C.B."/>
        </authorList>
    </citation>
    <scope>NUCLEOTIDE SEQUENCE</scope>
    <source>
        <strain evidence="1">Ct6bU4</strain>
    </source>
</reference>